<evidence type="ECO:0000256" key="2">
    <source>
        <dbReference type="ARBA" id="ARBA00022643"/>
    </source>
</evidence>
<keyword evidence="3" id="KW-0560">Oxidoreductase</keyword>
<feature type="domain" description="Luciferase-like" evidence="5">
    <location>
        <begin position="17"/>
        <end position="199"/>
    </location>
</feature>
<evidence type="ECO:0000313" key="6">
    <source>
        <dbReference type="EMBL" id="QIS11456.1"/>
    </source>
</evidence>
<dbReference type="InterPro" id="IPR011251">
    <property type="entry name" value="Luciferase-like_dom"/>
</dbReference>
<dbReference type="RefSeq" id="WP_167474262.1">
    <property type="nucleotide sequence ID" value="NZ_CP046172.1"/>
</dbReference>
<dbReference type="AlphaFoldDB" id="A0A6G9YEI6"/>
<evidence type="ECO:0000259" key="5">
    <source>
        <dbReference type="Pfam" id="PF00296"/>
    </source>
</evidence>
<gene>
    <name evidence="6" type="ORF">F5544_17910</name>
</gene>
<organism evidence="6 7">
    <name type="scientific">Nocardia arthritidis</name>
    <dbReference type="NCBI Taxonomy" id="228602"/>
    <lineage>
        <taxon>Bacteria</taxon>
        <taxon>Bacillati</taxon>
        <taxon>Actinomycetota</taxon>
        <taxon>Actinomycetes</taxon>
        <taxon>Mycobacteriales</taxon>
        <taxon>Nocardiaceae</taxon>
        <taxon>Nocardia</taxon>
    </lineage>
</organism>
<evidence type="ECO:0000256" key="1">
    <source>
        <dbReference type="ARBA" id="ARBA00022630"/>
    </source>
</evidence>
<evidence type="ECO:0000256" key="3">
    <source>
        <dbReference type="ARBA" id="ARBA00023002"/>
    </source>
</evidence>
<name>A0A6G9YEI6_9NOCA</name>
<evidence type="ECO:0000256" key="4">
    <source>
        <dbReference type="ARBA" id="ARBA00023033"/>
    </source>
</evidence>
<keyword evidence="2" id="KW-0288">FMN</keyword>
<dbReference type="PANTHER" id="PTHR30011:SF16">
    <property type="entry name" value="C2H2 FINGER DOMAIN TRANSCRIPTION FACTOR (EUROFUNG)-RELATED"/>
    <property type="match status" value="1"/>
</dbReference>
<dbReference type="Pfam" id="PF00296">
    <property type="entry name" value="Bac_luciferase"/>
    <property type="match status" value="1"/>
</dbReference>
<dbReference type="GO" id="GO:0004497">
    <property type="term" value="F:monooxygenase activity"/>
    <property type="evidence" value="ECO:0007669"/>
    <property type="project" value="UniProtKB-KW"/>
</dbReference>
<keyword evidence="7" id="KW-1185">Reference proteome</keyword>
<dbReference type="InterPro" id="IPR051260">
    <property type="entry name" value="Diverse_substr_monoxygenases"/>
</dbReference>
<evidence type="ECO:0000313" key="7">
    <source>
        <dbReference type="Proteomes" id="UP000503540"/>
    </source>
</evidence>
<dbReference type="KEGG" id="nah:F5544_17910"/>
<dbReference type="EMBL" id="CP046172">
    <property type="protein sequence ID" value="QIS11456.1"/>
    <property type="molecule type" value="Genomic_DNA"/>
</dbReference>
<dbReference type="PANTHER" id="PTHR30011">
    <property type="entry name" value="ALKANESULFONATE MONOOXYGENASE-RELATED"/>
    <property type="match status" value="1"/>
</dbReference>
<dbReference type="SUPFAM" id="SSF51679">
    <property type="entry name" value="Bacterial luciferase-like"/>
    <property type="match status" value="1"/>
</dbReference>
<dbReference type="Gene3D" id="3.20.20.30">
    <property type="entry name" value="Luciferase-like domain"/>
    <property type="match status" value="1"/>
</dbReference>
<keyword evidence="4" id="KW-0503">Monooxygenase</keyword>
<sequence length="272" mass="29341">MMDRRFRFGVIGGPGAQWRELACRTEELGYSTLLMPDGLSLLAPLPAAAVAASVTKTLRVGTFVLASTVRMPRTAAWEAASVAVLTDHRLELGIGTGNPWMNRAAVDELGMPETTPAQRLALVEQTVRHLRELETTAHTPVLIAAGGPRSRKLAGQIADIVTPANHPLADRQEIARIVAEIDAAAGPRADRLEYLMNVLIVGDAIPRRLAPLAGDDIGALIAADSLSLLRGTPRQMADEIQRRRDAFGFSYITVNELFIDQFAPVVELLAGR</sequence>
<dbReference type="InterPro" id="IPR036661">
    <property type="entry name" value="Luciferase-like_sf"/>
</dbReference>
<protein>
    <submittedName>
        <fullName evidence="6">LLM class flavin-dependent oxidoreductase</fullName>
    </submittedName>
</protein>
<reference evidence="6 7" key="1">
    <citation type="journal article" date="2019" name="ACS Chem. Biol.">
        <title>Identification and Mobilization of a Cryptic Antibiotic Biosynthesis Gene Locus from a Human-Pathogenic Nocardia Isolate.</title>
        <authorList>
            <person name="Herisse M."/>
            <person name="Ishida K."/>
            <person name="Porter J.L."/>
            <person name="Howden B."/>
            <person name="Hertweck C."/>
            <person name="Stinear T.P."/>
            <person name="Pidot S.J."/>
        </authorList>
    </citation>
    <scope>NUCLEOTIDE SEQUENCE [LARGE SCALE GENOMIC DNA]</scope>
    <source>
        <strain evidence="6 7">AUSMDU00012717</strain>
    </source>
</reference>
<proteinExistence type="predicted"/>
<accession>A0A6G9YEI6</accession>
<dbReference type="GO" id="GO:0016705">
    <property type="term" value="F:oxidoreductase activity, acting on paired donors, with incorporation or reduction of molecular oxygen"/>
    <property type="evidence" value="ECO:0007669"/>
    <property type="project" value="InterPro"/>
</dbReference>
<keyword evidence="1" id="KW-0285">Flavoprotein</keyword>
<dbReference type="Proteomes" id="UP000503540">
    <property type="component" value="Chromosome"/>
</dbReference>